<keyword evidence="2" id="KW-1185">Reference proteome</keyword>
<evidence type="ECO:0008006" key="3">
    <source>
        <dbReference type="Google" id="ProtNLM"/>
    </source>
</evidence>
<evidence type="ECO:0000313" key="1">
    <source>
        <dbReference type="EMBL" id="GAA4177884.1"/>
    </source>
</evidence>
<sequence length="231" mass="24802">MTDDLDRLDPAATRTALDTLDWRRRTFELYDTVRAIAEVDDPGAAHAYWVLARNQLLATHPATAILPEERAAFRGVPVSPYDPDWRFEVEIKPAADPRSWDVETGTDGVVPFALLGTAELPGVGSLDVWRLTSYGGGLFIPVKDALAGKPGGTYGGGRYLVDTIKGAWLGEGSVGGRGLDTPAARATRPTVVLDLNFAYNPSCAYDPAWACPLALPGNTLPVEVPVGERMP</sequence>
<dbReference type="PANTHER" id="PTHR41913:SF1">
    <property type="entry name" value="DUF1684 DOMAIN-CONTAINING PROTEIN"/>
    <property type="match status" value="1"/>
</dbReference>
<dbReference type="InterPro" id="IPR012467">
    <property type="entry name" value="DUF1684"/>
</dbReference>
<dbReference type="RefSeq" id="WP_344755334.1">
    <property type="nucleotide sequence ID" value="NZ_BAABBW010000004.1"/>
</dbReference>
<reference evidence="2" key="1">
    <citation type="journal article" date="2019" name="Int. J. Syst. Evol. Microbiol.">
        <title>The Global Catalogue of Microorganisms (GCM) 10K type strain sequencing project: providing services to taxonomists for standard genome sequencing and annotation.</title>
        <authorList>
            <consortium name="The Broad Institute Genomics Platform"/>
            <consortium name="The Broad Institute Genome Sequencing Center for Infectious Disease"/>
            <person name="Wu L."/>
            <person name="Ma J."/>
        </authorList>
    </citation>
    <scope>NUCLEOTIDE SEQUENCE [LARGE SCALE GENOMIC DNA]</scope>
    <source>
        <strain evidence="2">JCM 17591</strain>
    </source>
</reference>
<organism evidence="1 2">
    <name type="scientific">Gryllotalpicola koreensis</name>
    <dbReference type="NCBI Taxonomy" id="993086"/>
    <lineage>
        <taxon>Bacteria</taxon>
        <taxon>Bacillati</taxon>
        <taxon>Actinomycetota</taxon>
        <taxon>Actinomycetes</taxon>
        <taxon>Micrococcales</taxon>
        <taxon>Microbacteriaceae</taxon>
        <taxon>Gryllotalpicola</taxon>
    </lineage>
</organism>
<proteinExistence type="predicted"/>
<dbReference type="Proteomes" id="UP001501079">
    <property type="component" value="Unassembled WGS sequence"/>
</dbReference>
<name>A0ABP8A517_9MICO</name>
<gene>
    <name evidence="1" type="ORF">GCM10022287_27340</name>
</gene>
<dbReference type="PANTHER" id="PTHR41913">
    <property type="entry name" value="DUF1684 DOMAIN-CONTAINING PROTEIN"/>
    <property type="match status" value="1"/>
</dbReference>
<dbReference type="EMBL" id="BAABBW010000004">
    <property type="protein sequence ID" value="GAA4177884.1"/>
    <property type="molecule type" value="Genomic_DNA"/>
</dbReference>
<evidence type="ECO:0000313" key="2">
    <source>
        <dbReference type="Proteomes" id="UP001501079"/>
    </source>
</evidence>
<protein>
    <recommendedName>
        <fullName evidence="3">DUF1684 domain-containing protein</fullName>
    </recommendedName>
</protein>
<accession>A0ABP8A517</accession>
<dbReference type="Pfam" id="PF07920">
    <property type="entry name" value="DUF1684"/>
    <property type="match status" value="1"/>
</dbReference>
<comment type="caution">
    <text evidence="1">The sequence shown here is derived from an EMBL/GenBank/DDBJ whole genome shotgun (WGS) entry which is preliminary data.</text>
</comment>